<keyword evidence="3" id="KW-1185">Reference proteome</keyword>
<dbReference type="GeneID" id="36381104"/>
<keyword evidence="1" id="KW-0175">Coiled coil</keyword>
<reference evidence="4" key="3">
    <citation type="submission" date="2020-12" db="UniProtKB">
        <authorList>
            <consortium name="WormBaseParasite"/>
        </authorList>
    </citation>
    <scope>IDENTIFICATION</scope>
</reference>
<dbReference type="WBParaSite" id="SRAE_2000338900.1">
    <property type="protein sequence ID" value="SRAE_2000338900.1"/>
    <property type="gene ID" value="WBGene00263611"/>
</dbReference>
<evidence type="ECO:0000313" key="2">
    <source>
        <dbReference type="EMBL" id="CEF68734.1"/>
    </source>
</evidence>
<name>A0A090MZD3_STRRB</name>
<proteinExistence type="predicted"/>
<feature type="coiled-coil region" evidence="1">
    <location>
        <begin position="93"/>
        <end position="120"/>
    </location>
</feature>
<dbReference type="AlphaFoldDB" id="A0A090MZD3"/>
<dbReference type="Proteomes" id="UP000035682">
    <property type="component" value="Unplaced"/>
</dbReference>
<gene>
    <name evidence="2 4 5" type="ORF">SRAE_2000338900</name>
</gene>
<reference evidence="3" key="2">
    <citation type="submission" date="2014-09" db="EMBL/GenBank/DDBJ databases">
        <authorList>
            <person name="Martin A.A."/>
        </authorList>
    </citation>
    <scope>NUCLEOTIDE SEQUENCE</scope>
    <source>
        <strain evidence="3">ED321</strain>
    </source>
</reference>
<evidence type="ECO:0000256" key="1">
    <source>
        <dbReference type="SAM" id="Coils"/>
    </source>
</evidence>
<protein>
    <submittedName>
        <fullName evidence="2 4">Uncharacterized protein</fullName>
    </submittedName>
</protein>
<dbReference type="EMBL" id="LN609529">
    <property type="protein sequence ID" value="CEF68734.1"/>
    <property type="molecule type" value="Genomic_DNA"/>
</dbReference>
<evidence type="ECO:0000313" key="3">
    <source>
        <dbReference type="Proteomes" id="UP000035682"/>
    </source>
</evidence>
<sequence>MKGEKYKPLSVDDCKFILYNFHDSSKVQIFNQNHLVKNKKDDRNLPQIEDDFVRKISKDGNLRVLKNMINTAKHIINNSDTTADGLQKQIVRKREKDRRKRKLEASLERQRKRIADYKRLMSIENKVLVSDNKESKLKIYKITE</sequence>
<dbReference type="WormBase" id="SRAE_2000338900">
    <property type="protein sequence ID" value="SRP02936"/>
    <property type="gene ID" value="WBGene00263611"/>
</dbReference>
<accession>A0A090MZD3</accession>
<evidence type="ECO:0000313" key="5">
    <source>
        <dbReference type="WormBase" id="SRAE_2000338900"/>
    </source>
</evidence>
<reference evidence="2" key="1">
    <citation type="submission" date="2014-09" db="EMBL/GenBank/DDBJ databases">
        <authorList>
            <person name="Aslett A.Martin."/>
        </authorList>
    </citation>
    <scope>NUCLEOTIDE SEQUENCE</scope>
    <source>
        <strain evidence="2">ED321 Heterogonic</strain>
    </source>
</reference>
<dbReference type="RefSeq" id="XP_024507934.1">
    <property type="nucleotide sequence ID" value="XM_024654576.1"/>
</dbReference>
<dbReference type="CTD" id="36381104"/>
<evidence type="ECO:0000313" key="4">
    <source>
        <dbReference type="WBParaSite" id="SRAE_2000338900.1"/>
    </source>
</evidence>
<organism evidence="2">
    <name type="scientific">Strongyloides ratti</name>
    <name type="common">Parasitic roundworm</name>
    <dbReference type="NCBI Taxonomy" id="34506"/>
    <lineage>
        <taxon>Eukaryota</taxon>
        <taxon>Metazoa</taxon>
        <taxon>Ecdysozoa</taxon>
        <taxon>Nematoda</taxon>
        <taxon>Chromadorea</taxon>
        <taxon>Rhabditida</taxon>
        <taxon>Tylenchina</taxon>
        <taxon>Panagrolaimomorpha</taxon>
        <taxon>Strongyloidoidea</taxon>
        <taxon>Strongyloididae</taxon>
        <taxon>Strongyloides</taxon>
    </lineage>
</organism>